<evidence type="ECO:0000313" key="5">
    <source>
        <dbReference type="EMBL" id="AGF84982.1"/>
    </source>
</evidence>
<dbReference type="Gene3D" id="3.30.200.20">
    <property type="entry name" value="Phosphorylase Kinase, domain 1"/>
    <property type="match status" value="1"/>
</dbReference>
<dbReference type="InterPro" id="IPR000719">
    <property type="entry name" value="Prot_kinase_dom"/>
</dbReference>
<dbReference type="PROSITE" id="PS00109">
    <property type="entry name" value="PROTEIN_KINASE_TYR"/>
    <property type="match status" value="1"/>
</dbReference>
<keyword evidence="5" id="KW-0418">Kinase</keyword>
<dbReference type="Proteomes" id="UP000241071">
    <property type="component" value="Segment"/>
</dbReference>
<protein>
    <submittedName>
        <fullName evidence="5">Serine-threonine kinase-like protein</fullName>
    </submittedName>
</protein>
<dbReference type="PROSITE" id="PS50011">
    <property type="entry name" value="PROTEIN_KINASE_DOM"/>
    <property type="match status" value="1"/>
</dbReference>
<dbReference type="InterPro" id="IPR050108">
    <property type="entry name" value="CDK"/>
</dbReference>
<evidence type="ECO:0000256" key="1">
    <source>
        <dbReference type="ARBA" id="ARBA00022741"/>
    </source>
</evidence>
<accession>M1PW68</accession>
<dbReference type="SMART" id="SM00385">
    <property type="entry name" value="CYCLIN"/>
    <property type="match status" value="1"/>
</dbReference>
<evidence type="ECO:0000256" key="3">
    <source>
        <dbReference type="PROSITE-ProRule" id="PRU10141"/>
    </source>
</evidence>
<dbReference type="Pfam" id="PF00134">
    <property type="entry name" value="Cyclin_N"/>
    <property type="match status" value="1"/>
</dbReference>
<gene>
    <name evidence="5" type="ORF">glt_00173</name>
</gene>
<dbReference type="InterPro" id="IPR013763">
    <property type="entry name" value="Cyclin-like_dom"/>
</dbReference>
<keyword evidence="5" id="KW-0808">Transferase</keyword>
<dbReference type="EMBL" id="KC008572">
    <property type="protein sequence ID" value="AGF84982.1"/>
    <property type="molecule type" value="Genomic_DNA"/>
</dbReference>
<evidence type="ECO:0000259" key="4">
    <source>
        <dbReference type="PROSITE" id="PS50011"/>
    </source>
</evidence>
<dbReference type="InterPro" id="IPR008266">
    <property type="entry name" value="Tyr_kinase_AS"/>
</dbReference>
<organism evidence="5 6">
    <name type="scientific">Moumouvirus goulette</name>
    <dbReference type="NCBI Taxonomy" id="1247379"/>
    <lineage>
        <taxon>Viruses</taxon>
        <taxon>Varidnaviria</taxon>
        <taxon>Bamfordvirae</taxon>
        <taxon>Nucleocytoviricota</taxon>
        <taxon>Megaviricetes</taxon>
        <taxon>Imitervirales</taxon>
        <taxon>Mimiviridae</taxon>
        <taxon>Megamimivirinae</taxon>
        <taxon>Moumouvirus</taxon>
        <taxon>Moumouvirus goulettemassiliense</taxon>
    </lineage>
</organism>
<evidence type="ECO:0000313" key="6">
    <source>
        <dbReference type="Proteomes" id="UP000241071"/>
    </source>
</evidence>
<dbReference type="Gene3D" id="1.10.510.10">
    <property type="entry name" value="Transferase(Phosphotransferase) domain 1"/>
    <property type="match status" value="1"/>
</dbReference>
<keyword evidence="2 3" id="KW-0067">ATP-binding</keyword>
<feature type="domain" description="Protein kinase" evidence="4">
    <location>
        <begin position="261"/>
        <end position="533"/>
    </location>
</feature>
<dbReference type="InterPro" id="IPR036915">
    <property type="entry name" value="Cyclin-like_sf"/>
</dbReference>
<reference evidence="5 6" key="1">
    <citation type="submission" date="2012-10" db="EMBL/GenBank/DDBJ databases">
        <title>Complete genome sequence of Moumouvirus goulette.</title>
        <authorList>
            <person name="Fournous G."/>
            <person name="Bougalmi M."/>
            <person name="Colson P."/>
        </authorList>
    </citation>
    <scope>NUCLEOTIDE SEQUENCE [LARGE SCALE GENOMIC DNA]</scope>
</reference>
<dbReference type="SUPFAM" id="SSF47954">
    <property type="entry name" value="Cyclin-like"/>
    <property type="match status" value="1"/>
</dbReference>
<keyword evidence="1 3" id="KW-0547">Nucleotide-binding</keyword>
<dbReference type="InterPro" id="IPR017441">
    <property type="entry name" value="Protein_kinase_ATP_BS"/>
</dbReference>
<dbReference type="PANTHER" id="PTHR24056">
    <property type="entry name" value="CELL DIVISION PROTEIN KINASE"/>
    <property type="match status" value="1"/>
</dbReference>
<dbReference type="InterPro" id="IPR006671">
    <property type="entry name" value="Cyclin_N"/>
</dbReference>
<proteinExistence type="predicted"/>
<keyword evidence="6" id="KW-1185">Reference proteome</keyword>
<dbReference type="Gene3D" id="1.10.472.10">
    <property type="entry name" value="Cyclin-like"/>
    <property type="match status" value="2"/>
</dbReference>
<feature type="binding site" evidence="3">
    <location>
        <position position="288"/>
    </location>
    <ligand>
        <name>ATP</name>
        <dbReference type="ChEBI" id="CHEBI:30616"/>
    </ligand>
</feature>
<dbReference type="GO" id="GO:0004674">
    <property type="term" value="F:protein serine/threonine kinase activity"/>
    <property type="evidence" value="ECO:0007669"/>
    <property type="project" value="TreeGrafter"/>
</dbReference>
<dbReference type="GO" id="GO:0005524">
    <property type="term" value="F:ATP binding"/>
    <property type="evidence" value="ECO:0007669"/>
    <property type="project" value="UniProtKB-UniRule"/>
</dbReference>
<dbReference type="Pfam" id="PF00069">
    <property type="entry name" value="Pkinase"/>
    <property type="match status" value="1"/>
</dbReference>
<sequence>MNIFINQNEITPNIRSICVDWLVAVSDEEEIRISTTNLAVTLMDRYIYLQNNISKKNLQAISISCLNLASKLSENKNIGVNQCAYYSANTYTCEYLAKLEYSILKILNFDVYKPTLFDEIRTNKLKNTYSLESAFFISYLTFIILTTTEYLCFNPKKLADHILKFAIKIKEGNDKNLESFINSNIYYQFIFTMWNNYRSSKFNDIQHKYEHCRFKQISKTLIPKLNCHYDANHLPKSIHKSYYTNLNYKTKIYLCQEISKMNEIKYLGKGTFGTVQHVKYNDNDMALKYLSSPDEINALVVREICNMHYLNHKNILQISGLCYNYDEDKIYIGLELASQSLYKKIFCEEKIIIESDKSKYILQLLSGIEYMHKHNIMHRDLSLNNVLITFDKNLKICDFGSSKIFNKNILIHQSSNICTVTSRAIELFFDYTKYNEKIDIWSCACIIGVILNSKSLFDITSESDAKHEIFKKLGSPKNLDYLNGEIPEYQRTGFTNLESRYPKETDILYKMLDYDTNNRLSASEALVMFKELYNN</sequence>
<evidence type="ECO:0000256" key="2">
    <source>
        <dbReference type="ARBA" id="ARBA00022840"/>
    </source>
</evidence>
<name>M1PW68_9VIRU</name>
<dbReference type="PROSITE" id="PS00107">
    <property type="entry name" value="PROTEIN_KINASE_ATP"/>
    <property type="match status" value="1"/>
</dbReference>
<dbReference type="SUPFAM" id="SSF56112">
    <property type="entry name" value="Protein kinase-like (PK-like)"/>
    <property type="match status" value="1"/>
</dbReference>
<dbReference type="InterPro" id="IPR011009">
    <property type="entry name" value="Kinase-like_dom_sf"/>
</dbReference>